<dbReference type="InterPro" id="IPR051312">
    <property type="entry name" value="Diverse_Substr_Oxidored"/>
</dbReference>
<dbReference type="InterPro" id="IPR016166">
    <property type="entry name" value="FAD-bd_PCMH"/>
</dbReference>
<evidence type="ECO:0000259" key="2">
    <source>
        <dbReference type="PROSITE" id="PS51387"/>
    </source>
</evidence>
<evidence type="ECO:0000313" key="3">
    <source>
        <dbReference type="EMBL" id="GGZ90949.1"/>
    </source>
</evidence>
<evidence type="ECO:0000313" key="4">
    <source>
        <dbReference type="EMBL" id="QEU79931.1"/>
    </source>
</evidence>
<feature type="compositionally biased region" description="Low complexity" evidence="1">
    <location>
        <begin position="271"/>
        <end position="291"/>
    </location>
</feature>
<dbReference type="GO" id="GO:0016491">
    <property type="term" value="F:oxidoreductase activity"/>
    <property type="evidence" value="ECO:0007669"/>
    <property type="project" value="InterPro"/>
</dbReference>
<dbReference type="KEGG" id="ssub:CP968_17775"/>
<dbReference type="PROSITE" id="PS51387">
    <property type="entry name" value="FAD_PCMH"/>
    <property type="match status" value="1"/>
</dbReference>
<protein>
    <submittedName>
        <fullName evidence="4">FAD-binding molybdopterin dehydrogenase</fullName>
    </submittedName>
</protein>
<feature type="domain" description="FAD-binding PCMH-type" evidence="2">
    <location>
        <begin position="1"/>
        <end position="172"/>
    </location>
</feature>
<dbReference type="EMBL" id="BMVX01000030">
    <property type="protein sequence ID" value="GGZ90949.1"/>
    <property type="molecule type" value="Genomic_DNA"/>
</dbReference>
<dbReference type="PANTHER" id="PTHR42659:SF9">
    <property type="entry name" value="XANTHINE DEHYDROGENASE FAD-BINDING SUBUNIT XDHB-RELATED"/>
    <property type="match status" value="1"/>
</dbReference>
<proteinExistence type="predicted"/>
<dbReference type="OrthoDB" id="3574189at2"/>
<dbReference type="EMBL" id="CP023701">
    <property type="protein sequence ID" value="QEU79931.1"/>
    <property type="molecule type" value="Genomic_DNA"/>
</dbReference>
<sequence length="298" mass="32175">MDLNTVLDVRDARRREPWRPGDAWLGGGTYLFSEPQPHIRRLVDLSRMGWPPLSWQPDGSLDIAATCTITELSRFGRTLPATAAPLFEQCCRAFLASFKIWNMATVGGNLCNGLPAGPMISLTAALDGTVLLQGQDGATRRLPVADFILGAGVKDLKDGELLRSVRLPARALDSRTAFRQASLYGLGRSGALVVGASDPADGSLAVTVTAATTRPFRFWFPLPPGAAELREAIDTAVRPDEWFDDIHGLPAWRRHMGLRLAEEVRRELDPADPAYPAYPADPADPAAPAAATGPEVSR</sequence>
<dbReference type="InterPro" id="IPR036318">
    <property type="entry name" value="FAD-bd_PCMH-like_sf"/>
</dbReference>
<organism evidence="4 5">
    <name type="scientific">Streptomyces subrutilus</name>
    <dbReference type="NCBI Taxonomy" id="36818"/>
    <lineage>
        <taxon>Bacteria</taxon>
        <taxon>Bacillati</taxon>
        <taxon>Actinomycetota</taxon>
        <taxon>Actinomycetes</taxon>
        <taxon>Kitasatosporales</taxon>
        <taxon>Streptomycetaceae</taxon>
        <taxon>Streptomyces</taxon>
    </lineage>
</organism>
<reference evidence="3" key="1">
    <citation type="journal article" date="2014" name="Int. J. Syst. Evol. Microbiol.">
        <title>Complete genome sequence of Corynebacterium casei LMG S-19264T (=DSM 44701T), isolated from a smear-ripened cheese.</title>
        <authorList>
            <consortium name="US DOE Joint Genome Institute (JGI-PGF)"/>
            <person name="Walter F."/>
            <person name="Albersmeier A."/>
            <person name="Kalinowski J."/>
            <person name="Ruckert C."/>
        </authorList>
    </citation>
    <scope>NUCLEOTIDE SEQUENCE</scope>
    <source>
        <strain evidence="3">JCM 4834</strain>
    </source>
</reference>
<dbReference type="PANTHER" id="PTHR42659">
    <property type="entry name" value="XANTHINE DEHYDROGENASE SUBUNIT C-RELATED"/>
    <property type="match status" value="1"/>
</dbReference>
<evidence type="ECO:0000256" key="1">
    <source>
        <dbReference type="SAM" id="MobiDB-lite"/>
    </source>
</evidence>
<accession>A0A5P2UQR0</accession>
<evidence type="ECO:0000313" key="5">
    <source>
        <dbReference type="Proteomes" id="UP000326831"/>
    </source>
</evidence>
<gene>
    <name evidence="4" type="ORF">CP968_17775</name>
    <name evidence="3" type="ORF">GCM10010371_58520</name>
</gene>
<name>A0A5P2UQR0_9ACTN</name>
<keyword evidence="5" id="KW-1185">Reference proteome</keyword>
<dbReference type="Proteomes" id="UP000326831">
    <property type="component" value="Chromosome"/>
</dbReference>
<dbReference type="GO" id="GO:0071949">
    <property type="term" value="F:FAD binding"/>
    <property type="evidence" value="ECO:0007669"/>
    <property type="project" value="InterPro"/>
</dbReference>
<dbReference type="SUPFAM" id="SSF56176">
    <property type="entry name" value="FAD-binding/transporter-associated domain-like"/>
    <property type="match status" value="1"/>
</dbReference>
<reference evidence="3" key="3">
    <citation type="submission" date="2020-09" db="EMBL/GenBank/DDBJ databases">
        <authorList>
            <person name="Sun Q."/>
            <person name="Ohkuma M."/>
        </authorList>
    </citation>
    <scope>NUCLEOTIDE SEQUENCE</scope>
    <source>
        <strain evidence="3">JCM 4834</strain>
    </source>
</reference>
<feature type="region of interest" description="Disordered" evidence="1">
    <location>
        <begin position="271"/>
        <end position="298"/>
    </location>
</feature>
<dbReference type="InterPro" id="IPR016169">
    <property type="entry name" value="FAD-bd_PCMH_sub2"/>
</dbReference>
<dbReference type="RefSeq" id="WP_150518952.1">
    <property type="nucleotide sequence ID" value="NZ_BMVX01000030.1"/>
</dbReference>
<reference evidence="4 5" key="2">
    <citation type="submission" date="2017-09" db="EMBL/GenBank/DDBJ databases">
        <authorList>
            <person name="Lee N."/>
            <person name="Cho B.-K."/>
        </authorList>
    </citation>
    <scope>NUCLEOTIDE SEQUENCE [LARGE SCALE GENOMIC DNA]</scope>
    <source>
        <strain evidence="4 5">ATCC 27467</strain>
    </source>
</reference>
<dbReference type="Gene3D" id="3.30.465.10">
    <property type="match status" value="1"/>
</dbReference>
<dbReference type="Proteomes" id="UP000634660">
    <property type="component" value="Unassembled WGS sequence"/>
</dbReference>
<dbReference type="AlphaFoldDB" id="A0A5P2UQR0"/>
<dbReference type="Pfam" id="PF00941">
    <property type="entry name" value="FAD_binding_5"/>
    <property type="match status" value="1"/>
</dbReference>
<dbReference type="InterPro" id="IPR002346">
    <property type="entry name" value="Mopterin_DH_FAD-bd"/>
</dbReference>